<evidence type="ECO:0000256" key="1">
    <source>
        <dbReference type="SAM" id="SignalP"/>
    </source>
</evidence>
<dbReference type="PROSITE" id="PS51257">
    <property type="entry name" value="PROKAR_LIPOPROTEIN"/>
    <property type="match status" value="1"/>
</dbReference>
<dbReference type="Gene3D" id="3.10.105.10">
    <property type="entry name" value="Dipeptide-binding Protein, Domain 3"/>
    <property type="match status" value="1"/>
</dbReference>
<dbReference type="GO" id="GO:1904680">
    <property type="term" value="F:peptide transmembrane transporter activity"/>
    <property type="evidence" value="ECO:0007669"/>
    <property type="project" value="TreeGrafter"/>
</dbReference>
<feature type="domain" description="Solute-binding protein family 5" evidence="2">
    <location>
        <begin position="78"/>
        <end position="414"/>
    </location>
</feature>
<dbReference type="InterPro" id="IPR039424">
    <property type="entry name" value="SBP_5"/>
</dbReference>
<evidence type="ECO:0000259" key="2">
    <source>
        <dbReference type="Pfam" id="PF00496"/>
    </source>
</evidence>
<dbReference type="RefSeq" id="WP_191211143.1">
    <property type="nucleotide sequence ID" value="NZ_JACXYU010000012.1"/>
</dbReference>
<dbReference type="EMBL" id="JACXYU010000012">
    <property type="protein sequence ID" value="MBD3933846.1"/>
    <property type="molecule type" value="Genomic_DNA"/>
</dbReference>
<dbReference type="PANTHER" id="PTHR30290">
    <property type="entry name" value="PERIPLASMIC BINDING COMPONENT OF ABC TRANSPORTER"/>
    <property type="match status" value="1"/>
</dbReference>
<dbReference type="Proteomes" id="UP000632289">
    <property type="component" value="Unassembled WGS sequence"/>
</dbReference>
<dbReference type="PIRSF" id="PIRSF002741">
    <property type="entry name" value="MppA"/>
    <property type="match status" value="1"/>
</dbReference>
<evidence type="ECO:0000313" key="3">
    <source>
        <dbReference type="EMBL" id="MBD3933846.1"/>
    </source>
</evidence>
<dbReference type="GO" id="GO:0042597">
    <property type="term" value="C:periplasmic space"/>
    <property type="evidence" value="ECO:0007669"/>
    <property type="project" value="UniProtKB-ARBA"/>
</dbReference>
<dbReference type="InterPro" id="IPR030678">
    <property type="entry name" value="Peptide/Ni-bd"/>
</dbReference>
<dbReference type="InterPro" id="IPR000914">
    <property type="entry name" value="SBP_5_dom"/>
</dbReference>
<dbReference type="GO" id="GO:0015833">
    <property type="term" value="P:peptide transport"/>
    <property type="evidence" value="ECO:0007669"/>
    <property type="project" value="TreeGrafter"/>
</dbReference>
<dbReference type="PANTHER" id="PTHR30290:SF83">
    <property type="entry name" value="ABC TRANSPORTER SUBSTRATE-BINDING PROTEIN"/>
    <property type="match status" value="1"/>
</dbReference>
<keyword evidence="1" id="KW-0732">Signal</keyword>
<accession>A0A927F3X4</accession>
<evidence type="ECO:0000313" key="4">
    <source>
        <dbReference type="Proteomes" id="UP000632289"/>
    </source>
</evidence>
<comment type="caution">
    <text evidence="3">The sequence shown here is derived from an EMBL/GenBank/DDBJ whole genome shotgun (WGS) entry which is preliminary data.</text>
</comment>
<feature type="signal peptide" evidence="1">
    <location>
        <begin position="1"/>
        <end position="18"/>
    </location>
</feature>
<proteinExistence type="predicted"/>
<dbReference type="SUPFAM" id="SSF53850">
    <property type="entry name" value="Periplasmic binding protein-like II"/>
    <property type="match status" value="1"/>
</dbReference>
<dbReference type="Pfam" id="PF00496">
    <property type="entry name" value="SBP_bac_5"/>
    <property type="match status" value="1"/>
</dbReference>
<sequence>MKRIWRVTLAAVAAFAMAACTNTTAPSDGGTGTDDDIKIGTLLDVTSWDPAQADIGFDGPYLSAVYDPLVSLNEDSDPVPGLAMSWKYSADRLKLTMELREDVTFSDGEVFDAAAAVRNLEHLKAGVRSGATYANVERFEEVDEDTIALHLKQKDEALLYYMGLGRSWIASPAAIKAETLATQPVGSGPYTFESNTSTPGSEYVFTKRPEHWDDQTYPFATLHVLPIADPTASFNAMLSGQLDVAYANATDIPRAKERGWNVAADVATWVGIQFTDRTGERLKPLGDVRVRRAINHAFDGAAMLESVGQGAGAATNQVFPAGGPVHDPSLDDRYAHDMDQAKKLMADAGYADGFDVTMPMSSIFQPWQPSVEQTLGELGIKVAWKDLSPADYQKNAATYPMFVAVLALDSNPAASMDGRIVSEQWFNPNPSTQDFPEVQKLVDEALDTTGADQLPLIRELNEEITEQAWQSVWYQADNTYFSVEDITVTPITGMMFPTLRFIQRG</sequence>
<dbReference type="GO" id="GO:0043190">
    <property type="term" value="C:ATP-binding cassette (ABC) transporter complex"/>
    <property type="evidence" value="ECO:0007669"/>
    <property type="project" value="InterPro"/>
</dbReference>
<reference evidence="3" key="1">
    <citation type="submission" date="2020-09" db="EMBL/GenBank/DDBJ databases">
        <title>Secondary metabolite and genome analysis of marine Streptomyces chumphonensis KK1-2T.</title>
        <authorList>
            <person name="Phongsopitanun W."/>
            <person name="Kanchanasin P."/>
            <person name="Pittayakhajonwut P."/>
            <person name="Suwanborirux K."/>
            <person name="Tanasupawat S."/>
        </authorList>
    </citation>
    <scope>NUCLEOTIDE SEQUENCE</scope>
    <source>
        <strain evidence="3">KK1-2</strain>
    </source>
</reference>
<dbReference type="Gene3D" id="3.40.190.10">
    <property type="entry name" value="Periplasmic binding protein-like II"/>
    <property type="match status" value="1"/>
</dbReference>
<keyword evidence="4" id="KW-1185">Reference proteome</keyword>
<dbReference type="AlphaFoldDB" id="A0A927F3X4"/>
<organism evidence="3 4">
    <name type="scientific">Streptomyces chumphonensis</name>
    <dbReference type="NCBI Taxonomy" id="1214925"/>
    <lineage>
        <taxon>Bacteria</taxon>
        <taxon>Bacillati</taxon>
        <taxon>Actinomycetota</taxon>
        <taxon>Actinomycetes</taxon>
        <taxon>Kitasatosporales</taxon>
        <taxon>Streptomycetaceae</taxon>
        <taxon>Streptomyces</taxon>
    </lineage>
</organism>
<feature type="chain" id="PRO_5039168007" description="Solute-binding protein family 5 domain-containing protein" evidence="1">
    <location>
        <begin position="19"/>
        <end position="505"/>
    </location>
</feature>
<gene>
    <name evidence="3" type="ORF">IF129_20090</name>
</gene>
<name>A0A927F3X4_9ACTN</name>
<protein>
    <recommendedName>
        <fullName evidence="2">Solute-binding protein family 5 domain-containing protein</fullName>
    </recommendedName>
</protein>